<dbReference type="InterPro" id="IPR052203">
    <property type="entry name" value="GHMP_Kinase-Related"/>
</dbReference>
<evidence type="ECO:0000259" key="7">
    <source>
        <dbReference type="Pfam" id="PF07959"/>
    </source>
</evidence>
<dbReference type="PANTHER" id="PTHR32463:SF0">
    <property type="entry name" value="L-FUCOSE KINASE"/>
    <property type="match status" value="1"/>
</dbReference>
<evidence type="ECO:0000256" key="5">
    <source>
        <dbReference type="ARBA" id="ARBA00038121"/>
    </source>
</evidence>
<dbReference type="GO" id="GO:0050201">
    <property type="term" value="F:fucokinase activity"/>
    <property type="evidence" value="ECO:0007669"/>
    <property type="project" value="TreeGrafter"/>
</dbReference>
<accession>A0A6I6JVJ2</accession>
<reference evidence="9 10" key="1">
    <citation type="submission" date="2019-11" db="EMBL/GenBank/DDBJ databases">
        <authorList>
            <person name="Zheng R.K."/>
            <person name="Sun C.M."/>
        </authorList>
    </citation>
    <scope>NUCLEOTIDE SEQUENCE [LARGE SCALE GENOMIC DNA]</scope>
    <source>
        <strain evidence="9 10">WC007</strain>
    </source>
</reference>
<keyword evidence="3 9" id="KW-0418">Kinase</keyword>
<dbReference type="InterPro" id="IPR036554">
    <property type="entry name" value="GHMP_kinase_C_sf"/>
</dbReference>
<evidence type="ECO:0000259" key="8">
    <source>
        <dbReference type="Pfam" id="PF08544"/>
    </source>
</evidence>
<dbReference type="Proteomes" id="UP000428260">
    <property type="component" value="Chromosome"/>
</dbReference>
<feature type="domain" description="GHMP kinase N-terminal" evidence="6">
    <location>
        <begin position="698"/>
        <end position="775"/>
    </location>
</feature>
<dbReference type="GO" id="GO:0005524">
    <property type="term" value="F:ATP binding"/>
    <property type="evidence" value="ECO:0007669"/>
    <property type="project" value="UniProtKB-KW"/>
</dbReference>
<evidence type="ECO:0000313" key="9">
    <source>
        <dbReference type="EMBL" id="QGY46591.1"/>
    </source>
</evidence>
<dbReference type="InterPro" id="IPR012887">
    <property type="entry name" value="GDP_fucose_pyrophosphorylase"/>
</dbReference>
<evidence type="ECO:0000259" key="6">
    <source>
        <dbReference type="Pfam" id="PF00288"/>
    </source>
</evidence>
<sequence length="955" mass="108023">MKHLISLPPNVVKHFHSISGLSPDNWFVASDPENKRVGSGGGTSYILSEMWENEKTGSFEKWLTVEKRMIVHAGGNSRRLPAYAPVGKSLMPMPVFRWSRGQDLSQRLIHLQVPLFEQILEKAPEHLNTLVASGDTLIFSEKTVPEIPDADVVCFGMWLEPEKATHHGVFFTQSDAPDKLQFMLQKPSISKIRDLIQNYYFLMDIGIWLLSPKAVQLLMQKSGWDGSKYKNTIPDEYDLYSEFGISMGNNPEGDDNKINALKVAVVNLEGGEFYHLGNTSELVSSNLAIQNRVTDQREIWHKRIKPHPSIFTLNADTHVEFSTQNKNIWIENSCIPATWNLTENHALTGVPENDWEIELAPGACLDFVPLSSTELVIRNYGYSDPFRGRVNDPNTPFMEEPLQQWLAKRKLSAAFNTISQETDIHHIPLFPVLKKKDIQKEFIQWLLEKNPKENKTFSERWMLSKRMSAAGLSEACDLQQLEKQRNGNHIQNLEFLAKNHKRSVFYQLDLKRLAQEYAGTGLSLPPVVEDTSSEWTAIHDQMFRAACLRLKDEDAGSYEEKAFLLLRNNVLRPFYQNTVDPRIDLLPDQIAWGRSPVRLDMAGGWTDTPPYCMLHGGKVLNVAVELNGQPPLHCYVRAIEKTEIVLRSIDLGAREVLTTFEEVNSFTKIQSAFSIPKAALALAGFLPEFSTRKFSSLKEQLEHLQSGLEITILSAVPKGSGLGTSSILAATVLGTLSEVCCLKWDKQEIGNRTLALEQLLTTGGGWQDQYGGLYEGIKLLETTPGNQQLPRVKWLPDSLFFDPFYKKRMLLYYTGITRVAKNILAEIVRGMFLNSRQHLSVLEEMKQHTEQTYEAILQKDFDRLGDKIAKSWQLNQKLDEGTNTAEIQRVIEMIEPYILSQKLLGAGGGGFMFILAKDEAAANLIKTILKQNPTNKRARFVDFKVSQTGLQVTKS</sequence>
<keyword evidence="10" id="KW-1185">Reference proteome</keyword>
<dbReference type="NCBIfam" id="NF009948">
    <property type="entry name" value="PRK13412.1"/>
    <property type="match status" value="1"/>
</dbReference>
<dbReference type="PANTHER" id="PTHR32463">
    <property type="entry name" value="L-FUCOSE KINASE"/>
    <property type="match status" value="1"/>
</dbReference>
<dbReference type="PRINTS" id="PR00960">
    <property type="entry name" value="LMBPPROTEIN"/>
</dbReference>
<keyword evidence="9" id="KW-0548">Nucleotidyltransferase</keyword>
<evidence type="ECO:0000256" key="1">
    <source>
        <dbReference type="ARBA" id="ARBA00022679"/>
    </source>
</evidence>
<evidence type="ECO:0000313" key="10">
    <source>
        <dbReference type="Proteomes" id="UP000428260"/>
    </source>
</evidence>
<protein>
    <submittedName>
        <fullName evidence="9">Bifunctional fucokinase/L-fucose-1-P-guanylyltransferase</fullName>
    </submittedName>
</protein>
<evidence type="ECO:0000256" key="4">
    <source>
        <dbReference type="ARBA" id="ARBA00022840"/>
    </source>
</evidence>
<dbReference type="SUPFAM" id="SSF54211">
    <property type="entry name" value="Ribosomal protein S5 domain 2-like"/>
    <property type="match status" value="1"/>
</dbReference>
<dbReference type="Pfam" id="PF08544">
    <property type="entry name" value="GHMP_kinases_C"/>
    <property type="match status" value="1"/>
</dbReference>
<dbReference type="AlphaFoldDB" id="A0A6I6JVJ2"/>
<dbReference type="KEGG" id="mcos:GM418_23895"/>
<dbReference type="Pfam" id="PF07959">
    <property type="entry name" value="Fucose_pyrophosphorylase"/>
    <property type="match status" value="1"/>
</dbReference>
<evidence type="ECO:0000256" key="2">
    <source>
        <dbReference type="ARBA" id="ARBA00022741"/>
    </source>
</evidence>
<feature type="domain" description="GHMP kinase C-terminal" evidence="8">
    <location>
        <begin position="854"/>
        <end position="931"/>
    </location>
</feature>
<keyword evidence="1 9" id="KW-0808">Transferase</keyword>
<dbReference type="InterPro" id="IPR006204">
    <property type="entry name" value="GHMP_kinase_N_dom"/>
</dbReference>
<feature type="domain" description="GDP-fucose pyrophosphorylase" evidence="7">
    <location>
        <begin position="69"/>
        <end position="434"/>
    </location>
</feature>
<dbReference type="Gene3D" id="3.30.230.120">
    <property type="match status" value="1"/>
</dbReference>
<dbReference type="Pfam" id="PF00288">
    <property type="entry name" value="GHMP_kinases_N"/>
    <property type="match status" value="1"/>
</dbReference>
<comment type="similarity">
    <text evidence="5">Belongs to the GHMP kinase family.</text>
</comment>
<organism evidence="9 10">
    <name type="scientific">Maribellus comscasis</name>
    <dbReference type="NCBI Taxonomy" id="2681766"/>
    <lineage>
        <taxon>Bacteria</taxon>
        <taxon>Pseudomonadati</taxon>
        <taxon>Bacteroidota</taxon>
        <taxon>Bacteroidia</taxon>
        <taxon>Marinilabiliales</taxon>
        <taxon>Prolixibacteraceae</taxon>
        <taxon>Maribellus</taxon>
    </lineage>
</organism>
<dbReference type="InterPro" id="IPR013750">
    <property type="entry name" value="GHMP_kinase_C_dom"/>
</dbReference>
<name>A0A6I6JVJ2_9BACT</name>
<dbReference type="RefSeq" id="WP_158869721.1">
    <property type="nucleotide sequence ID" value="NZ_CP046401.1"/>
</dbReference>
<dbReference type="GO" id="GO:0042352">
    <property type="term" value="P:GDP-L-fucose salvage"/>
    <property type="evidence" value="ECO:0007669"/>
    <property type="project" value="TreeGrafter"/>
</dbReference>
<evidence type="ECO:0000256" key="3">
    <source>
        <dbReference type="ARBA" id="ARBA00022777"/>
    </source>
</evidence>
<keyword evidence="4" id="KW-0067">ATP-binding</keyword>
<dbReference type="InterPro" id="IPR020568">
    <property type="entry name" value="Ribosomal_Su5_D2-typ_SF"/>
</dbReference>
<gene>
    <name evidence="9" type="primary">fkp</name>
    <name evidence="9" type="ORF">GM418_23895</name>
</gene>
<keyword evidence="2" id="KW-0547">Nucleotide-binding</keyword>
<dbReference type="SUPFAM" id="SSF55060">
    <property type="entry name" value="GHMP Kinase, C-terminal domain"/>
    <property type="match status" value="1"/>
</dbReference>
<dbReference type="GO" id="GO:0016779">
    <property type="term" value="F:nucleotidyltransferase activity"/>
    <property type="evidence" value="ECO:0007669"/>
    <property type="project" value="UniProtKB-KW"/>
</dbReference>
<dbReference type="InterPro" id="IPR001174">
    <property type="entry name" value="HddA/FKP"/>
</dbReference>
<dbReference type="EMBL" id="CP046401">
    <property type="protein sequence ID" value="QGY46591.1"/>
    <property type="molecule type" value="Genomic_DNA"/>
</dbReference>
<proteinExistence type="inferred from homology"/>